<keyword evidence="2" id="KW-1185">Reference proteome</keyword>
<dbReference type="OrthoDB" id="1030945at2"/>
<dbReference type="InterPro" id="IPR025361">
    <property type="entry name" value="DUF4265"/>
</dbReference>
<dbReference type="RefSeq" id="WP_089317977.1">
    <property type="nucleotide sequence ID" value="NZ_PVZE01000003.1"/>
</dbReference>
<evidence type="ECO:0008006" key="3">
    <source>
        <dbReference type="Google" id="ProtNLM"/>
    </source>
</evidence>
<sequence length="159" mass="18232">MSENKQSSKIIFRFYSEIFDREMTETLWAVEVDAAQDLYKIDSIPSYVPLIATEDVVRAVYDKMEEALVYQETVTPSGNSTIQVIRQNEQTPLLDLRKQFAQLGCVSEEVNEDFFVLEVPVGVNYAVVKDLLDELEQQEEIEYAEPSLSDIHREQTEAG</sequence>
<dbReference type="Proteomes" id="UP000198432">
    <property type="component" value="Unassembled WGS sequence"/>
</dbReference>
<dbReference type="EMBL" id="FZOQ01000003">
    <property type="protein sequence ID" value="SNS20043.1"/>
    <property type="molecule type" value="Genomic_DNA"/>
</dbReference>
<name>A0A239CL25_9BACT</name>
<proteinExistence type="predicted"/>
<gene>
    <name evidence="1" type="ORF">SAMN06296052_10385</name>
</gene>
<protein>
    <recommendedName>
        <fullName evidence="3">DUF4265 domain-containing protein</fullName>
    </recommendedName>
</protein>
<accession>A0A239CL25</accession>
<evidence type="ECO:0000313" key="1">
    <source>
        <dbReference type="EMBL" id="SNS20043.1"/>
    </source>
</evidence>
<organism evidence="1 2">
    <name type="scientific">Pontibacter ummariensis</name>
    <dbReference type="NCBI Taxonomy" id="1610492"/>
    <lineage>
        <taxon>Bacteria</taxon>
        <taxon>Pseudomonadati</taxon>
        <taxon>Bacteroidota</taxon>
        <taxon>Cytophagia</taxon>
        <taxon>Cytophagales</taxon>
        <taxon>Hymenobacteraceae</taxon>
        <taxon>Pontibacter</taxon>
    </lineage>
</organism>
<reference evidence="2" key="1">
    <citation type="submission" date="2017-06" db="EMBL/GenBank/DDBJ databases">
        <authorList>
            <person name="Varghese N."/>
            <person name="Submissions S."/>
        </authorList>
    </citation>
    <scope>NUCLEOTIDE SEQUENCE [LARGE SCALE GENOMIC DNA]</scope>
    <source>
        <strain evidence="2">NKM1</strain>
    </source>
</reference>
<dbReference type="Pfam" id="PF14085">
    <property type="entry name" value="DUF4265"/>
    <property type="match status" value="1"/>
</dbReference>
<dbReference type="AlphaFoldDB" id="A0A239CL25"/>
<evidence type="ECO:0000313" key="2">
    <source>
        <dbReference type="Proteomes" id="UP000198432"/>
    </source>
</evidence>